<proteinExistence type="predicted"/>
<accession>A0A8J5CMT5</accession>
<name>A0A8J5CMT5_CHIOP</name>
<dbReference type="EMBL" id="JACEEZ010004701">
    <property type="protein sequence ID" value="KAG0726243.1"/>
    <property type="molecule type" value="Genomic_DNA"/>
</dbReference>
<sequence>MANNKQFYIAKEKSWREGVNITIYIIPSIFIYVLPLNIALTVPLPPSCEYDDWRPGLAQLLQPIPFPDVALADEDFIREILPIIEKIGTDPRCEVHQMVLGTREDKEGWFNVLCPSSLACVDEGIVWASILQSLISCCCKRKKFLGMLVKSLGACMLLALRGNNTAQEDSG</sequence>
<keyword evidence="1" id="KW-0812">Transmembrane</keyword>
<keyword evidence="3" id="KW-1185">Reference proteome</keyword>
<keyword evidence="1" id="KW-1133">Transmembrane helix</keyword>
<organism evidence="2 3">
    <name type="scientific">Chionoecetes opilio</name>
    <name type="common">Atlantic snow crab</name>
    <name type="synonym">Cancer opilio</name>
    <dbReference type="NCBI Taxonomy" id="41210"/>
    <lineage>
        <taxon>Eukaryota</taxon>
        <taxon>Metazoa</taxon>
        <taxon>Ecdysozoa</taxon>
        <taxon>Arthropoda</taxon>
        <taxon>Crustacea</taxon>
        <taxon>Multicrustacea</taxon>
        <taxon>Malacostraca</taxon>
        <taxon>Eumalacostraca</taxon>
        <taxon>Eucarida</taxon>
        <taxon>Decapoda</taxon>
        <taxon>Pleocyemata</taxon>
        <taxon>Brachyura</taxon>
        <taxon>Eubrachyura</taxon>
        <taxon>Majoidea</taxon>
        <taxon>Majidae</taxon>
        <taxon>Chionoecetes</taxon>
    </lineage>
</organism>
<gene>
    <name evidence="2" type="primary">Cmip</name>
    <name evidence="2" type="ORF">GWK47_036993</name>
</gene>
<evidence type="ECO:0000313" key="3">
    <source>
        <dbReference type="Proteomes" id="UP000770661"/>
    </source>
</evidence>
<protein>
    <submittedName>
        <fullName evidence="2">C-Maf-inducing protein</fullName>
    </submittedName>
</protein>
<evidence type="ECO:0000256" key="1">
    <source>
        <dbReference type="SAM" id="Phobius"/>
    </source>
</evidence>
<dbReference type="Proteomes" id="UP000770661">
    <property type="component" value="Unassembled WGS sequence"/>
</dbReference>
<keyword evidence="1" id="KW-0472">Membrane</keyword>
<evidence type="ECO:0000313" key="2">
    <source>
        <dbReference type="EMBL" id="KAG0726243.1"/>
    </source>
</evidence>
<dbReference type="AlphaFoldDB" id="A0A8J5CMT5"/>
<feature type="transmembrane region" description="Helical" evidence="1">
    <location>
        <begin position="21"/>
        <end position="40"/>
    </location>
</feature>
<comment type="caution">
    <text evidence="2">The sequence shown here is derived from an EMBL/GenBank/DDBJ whole genome shotgun (WGS) entry which is preliminary data.</text>
</comment>
<dbReference type="OrthoDB" id="10056090at2759"/>
<reference evidence="2" key="1">
    <citation type="submission" date="2020-07" db="EMBL/GenBank/DDBJ databases">
        <title>The High-quality genome of the commercially important snow crab, Chionoecetes opilio.</title>
        <authorList>
            <person name="Jeong J.-H."/>
            <person name="Ryu S."/>
        </authorList>
    </citation>
    <scope>NUCLEOTIDE SEQUENCE</scope>
    <source>
        <strain evidence="2">MADBK_172401_WGS</strain>
        <tissue evidence="2">Digestive gland</tissue>
    </source>
</reference>